<sequence length="80" mass="8941">MVVGGSRQETLDPGVVLLGPRQQEYLLLETKEKRNTEEHITSGNGDRNEKDEQELDRTRKEGPGMSGLENAGQWPIVHGK</sequence>
<name>A0A183NMU2_9TREM</name>
<gene>
    <name evidence="2" type="ORF">SMTD_LOCUS3428</name>
</gene>
<evidence type="ECO:0000313" key="2">
    <source>
        <dbReference type="EMBL" id="VDO95312.1"/>
    </source>
</evidence>
<evidence type="ECO:0000313" key="3">
    <source>
        <dbReference type="Proteomes" id="UP000269396"/>
    </source>
</evidence>
<reference evidence="2 3" key="1">
    <citation type="submission" date="2018-11" db="EMBL/GenBank/DDBJ databases">
        <authorList>
            <consortium name="Pathogen Informatics"/>
        </authorList>
    </citation>
    <scope>NUCLEOTIDE SEQUENCE [LARGE SCALE GENOMIC DNA]</scope>
    <source>
        <strain>Denwood</strain>
        <strain evidence="3">Zambia</strain>
    </source>
</reference>
<feature type="region of interest" description="Disordered" evidence="1">
    <location>
        <begin position="31"/>
        <end position="80"/>
    </location>
</feature>
<dbReference type="AlphaFoldDB" id="A0A183NMU2"/>
<keyword evidence="3" id="KW-1185">Reference proteome</keyword>
<organism evidence="2 3">
    <name type="scientific">Schistosoma mattheei</name>
    <dbReference type="NCBI Taxonomy" id="31246"/>
    <lineage>
        <taxon>Eukaryota</taxon>
        <taxon>Metazoa</taxon>
        <taxon>Spiralia</taxon>
        <taxon>Lophotrochozoa</taxon>
        <taxon>Platyhelminthes</taxon>
        <taxon>Trematoda</taxon>
        <taxon>Digenea</taxon>
        <taxon>Strigeidida</taxon>
        <taxon>Schistosomatoidea</taxon>
        <taxon>Schistosomatidae</taxon>
        <taxon>Schistosoma</taxon>
    </lineage>
</organism>
<evidence type="ECO:0000256" key="1">
    <source>
        <dbReference type="SAM" id="MobiDB-lite"/>
    </source>
</evidence>
<proteinExistence type="predicted"/>
<dbReference type="Proteomes" id="UP000269396">
    <property type="component" value="Unassembled WGS sequence"/>
</dbReference>
<protein>
    <submittedName>
        <fullName evidence="2">Uncharacterized protein</fullName>
    </submittedName>
</protein>
<dbReference type="EMBL" id="UZAL01006177">
    <property type="protein sequence ID" value="VDO95312.1"/>
    <property type="molecule type" value="Genomic_DNA"/>
</dbReference>
<feature type="compositionally biased region" description="Basic and acidic residues" evidence="1">
    <location>
        <begin position="31"/>
        <end position="62"/>
    </location>
</feature>
<accession>A0A183NMU2</accession>